<dbReference type="InterPro" id="IPR012292">
    <property type="entry name" value="Globin/Proto"/>
</dbReference>
<reference evidence="1" key="1">
    <citation type="submission" date="2023-02" db="EMBL/GenBank/DDBJ databases">
        <title>Polaribacter ponticola sp. nov., isolated from seawater.</title>
        <authorList>
            <person name="Baek J.H."/>
            <person name="Kim J.M."/>
            <person name="Choi D.G."/>
            <person name="Jeon C.O."/>
        </authorList>
    </citation>
    <scope>NUCLEOTIDE SEQUENCE</scope>
    <source>
        <strain evidence="1">MSW5</strain>
    </source>
</reference>
<proteinExistence type="predicted"/>
<dbReference type="Proteomes" id="UP001151478">
    <property type="component" value="Unassembled WGS sequence"/>
</dbReference>
<organism evidence="1 2">
    <name type="scientific">Polaribacter ponticola</name>
    <dbReference type="NCBI Taxonomy" id="2978475"/>
    <lineage>
        <taxon>Bacteria</taxon>
        <taxon>Pseudomonadati</taxon>
        <taxon>Bacteroidota</taxon>
        <taxon>Flavobacteriia</taxon>
        <taxon>Flavobacteriales</taxon>
        <taxon>Flavobacteriaceae</taxon>
    </lineage>
</organism>
<dbReference type="SUPFAM" id="SSF46458">
    <property type="entry name" value="Globin-like"/>
    <property type="match status" value="1"/>
</dbReference>
<keyword evidence="2" id="KW-1185">Reference proteome</keyword>
<sequence>MKTIETRKDVSILVNTFYVKVRKDELLGPIFNSHITEDKWPEHLEKLTDFWETNLFGIPKFKGNPSQKHLNVDKNLAYKVDQNHFGKWLEIWFQTINSLFEGELADRAKEASRRIAHAQFIMMWNRRPQV</sequence>
<evidence type="ECO:0000313" key="1">
    <source>
        <dbReference type="EMBL" id="MDD7915199.1"/>
    </source>
</evidence>
<dbReference type="Gene3D" id="1.10.490.10">
    <property type="entry name" value="Globins"/>
    <property type="match status" value="1"/>
</dbReference>
<evidence type="ECO:0000313" key="2">
    <source>
        <dbReference type="Proteomes" id="UP001151478"/>
    </source>
</evidence>
<dbReference type="InterPro" id="IPR009050">
    <property type="entry name" value="Globin-like_sf"/>
</dbReference>
<name>A0ABT5SBJ6_9FLAO</name>
<dbReference type="CDD" id="cd08916">
    <property type="entry name" value="TrHb3_P"/>
    <property type="match status" value="1"/>
</dbReference>
<dbReference type="RefSeq" id="WP_265725760.1">
    <property type="nucleotide sequence ID" value="NZ_JAOSLC020000003.1"/>
</dbReference>
<comment type="caution">
    <text evidence="1">The sequence shown here is derived from an EMBL/GenBank/DDBJ whole genome shotgun (WGS) entry which is preliminary data.</text>
</comment>
<protein>
    <submittedName>
        <fullName evidence="1">Group III truncated hemoglobin</fullName>
    </submittedName>
</protein>
<accession>A0ABT5SBJ6</accession>
<gene>
    <name evidence="1" type="ORF">N5A56_012595</name>
</gene>
<dbReference type="EMBL" id="JAOSLC020000003">
    <property type="protein sequence ID" value="MDD7915199.1"/>
    <property type="molecule type" value="Genomic_DNA"/>
</dbReference>